<keyword evidence="2" id="KW-1185">Reference proteome</keyword>
<dbReference type="EMBL" id="LUFC02000055">
    <property type="protein sequence ID" value="KAF4502815.1"/>
    <property type="molecule type" value="Genomic_DNA"/>
</dbReference>
<sequence>MEAYPTKIQLDRADTVWEFIFEDLSWIDDVKFSGFTPILMYIGGEMPHIYLHLIQRENESRDEHFGEPARPNMALLNKIKASLKRSNRGQNEFEAQFENVTLDMSNVLFYRTMPICQHLFQMSSEEKLKVAVYGENLDKFDLNIFHNTIAIMKLGGFEMTAFQNATIKDGQWSVIIAACRLVEMSEQDKDSTSAIKLQTEIWSSAIRPINAGVQILSLHSDQKNQPHKGGASEAPWSSNYYLAAPKWAFGPKSSRIAASDEATSLWTKNNPSTYLIDSGVWSACRQSHCIMKGILSPTKPKVIHMKARCSSSNIEVDAPGGGVSSQLTSIVVSPSQDLFILQLDSPDIFSWSFLEDAVPSNTSKGLLQVPHVGWQYHPSWAASLHVSTWIRSLDSLCCYIVYGIRFGGLETLWLINYRIKRKHWVLSKAESNGPKPKVFRTDDFQLIEVEVGDDTRSSEELSWDEVVEGERDFYTLEDFLAFVGQLRQLVTHTLLSMPALEAAQRTTSIKVLAFEDL</sequence>
<dbReference type="OrthoDB" id="3596450at2759"/>
<proteinExistence type="predicted"/>
<gene>
    <name evidence="1" type="ORF">FAGAP_971</name>
</gene>
<evidence type="ECO:0000313" key="2">
    <source>
        <dbReference type="Proteomes" id="UP000737391"/>
    </source>
</evidence>
<evidence type="ECO:0000313" key="1">
    <source>
        <dbReference type="EMBL" id="KAF4502815.1"/>
    </source>
</evidence>
<name>A0A9P5BIH1_9HYPO</name>
<protein>
    <submittedName>
        <fullName evidence="1">Uncharacterized protein</fullName>
    </submittedName>
</protein>
<dbReference type="Proteomes" id="UP000737391">
    <property type="component" value="Unassembled WGS sequence"/>
</dbReference>
<reference evidence="1" key="1">
    <citation type="submission" date="2020-01" db="EMBL/GenBank/DDBJ databases">
        <title>Identification and distribution of gene clusters putatively required for synthesis of sphingolipid metabolism inhibitors in phylogenetically diverse species of the filamentous fungus Fusarium.</title>
        <authorList>
            <person name="Kim H.-S."/>
            <person name="Busman M."/>
            <person name="Brown D.W."/>
            <person name="Divon H."/>
            <person name="Uhlig S."/>
            <person name="Proctor R.H."/>
        </authorList>
    </citation>
    <scope>NUCLEOTIDE SEQUENCE</scope>
    <source>
        <strain evidence="1">NRRL 31653</strain>
    </source>
</reference>
<comment type="caution">
    <text evidence="1">The sequence shown here is derived from an EMBL/GenBank/DDBJ whole genome shotgun (WGS) entry which is preliminary data.</text>
</comment>
<organism evidence="1 2">
    <name type="scientific">Fusarium agapanthi</name>
    <dbReference type="NCBI Taxonomy" id="1803897"/>
    <lineage>
        <taxon>Eukaryota</taxon>
        <taxon>Fungi</taxon>
        <taxon>Dikarya</taxon>
        <taxon>Ascomycota</taxon>
        <taxon>Pezizomycotina</taxon>
        <taxon>Sordariomycetes</taxon>
        <taxon>Hypocreomycetidae</taxon>
        <taxon>Hypocreales</taxon>
        <taxon>Nectriaceae</taxon>
        <taxon>Fusarium</taxon>
        <taxon>Fusarium fujikuroi species complex</taxon>
    </lineage>
</organism>
<dbReference type="AlphaFoldDB" id="A0A9P5BIH1"/>
<accession>A0A9P5BIH1</accession>